<keyword evidence="1" id="KW-0812">Transmembrane</keyword>
<sequence length="73" mass="8455">MGRECFTNNLKEICFIDDGNANHQFITMRRCILSLCSFFFQWLNLVNIVSQIMQPPKVPTNSNISLFPFPISI</sequence>
<protein>
    <submittedName>
        <fullName evidence="2">Uncharacterized protein</fullName>
    </submittedName>
</protein>
<dbReference type="EMBL" id="CM001888">
    <property type="protein sequence ID" value="EOY19803.1"/>
    <property type="molecule type" value="Genomic_DNA"/>
</dbReference>
<feature type="transmembrane region" description="Helical" evidence="1">
    <location>
        <begin position="32"/>
        <end position="53"/>
    </location>
</feature>
<evidence type="ECO:0000313" key="3">
    <source>
        <dbReference type="Proteomes" id="UP000026915"/>
    </source>
</evidence>
<evidence type="ECO:0000313" key="2">
    <source>
        <dbReference type="EMBL" id="EOY19803.1"/>
    </source>
</evidence>
<dbReference type="Proteomes" id="UP000026915">
    <property type="component" value="Chromosome 10"/>
</dbReference>
<dbReference type="InParanoid" id="A0A061FSD2"/>
<gene>
    <name evidence="2" type="ORF">TCM_045146</name>
</gene>
<accession>A0A061FSD2</accession>
<proteinExistence type="predicted"/>
<evidence type="ECO:0000256" key="1">
    <source>
        <dbReference type="SAM" id="Phobius"/>
    </source>
</evidence>
<organism evidence="2 3">
    <name type="scientific">Theobroma cacao</name>
    <name type="common">Cacao</name>
    <name type="synonym">Cocoa</name>
    <dbReference type="NCBI Taxonomy" id="3641"/>
    <lineage>
        <taxon>Eukaryota</taxon>
        <taxon>Viridiplantae</taxon>
        <taxon>Streptophyta</taxon>
        <taxon>Embryophyta</taxon>
        <taxon>Tracheophyta</taxon>
        <taxon>Spermatophyta</taxon>
        <taxon>Magnoliopsida</taxon>
        <taxon>eudicotyledons</taxon>
        <taxon>Gunneridae</taxon>
        <taxon>Pentapetalae</taxon>
        <taxon>rosids</taxon>
        <taxon>malvids</taxon>
        <taxon>Malvales</taxon>
        <taxon>Malvaceae</taxon>
        <taxon>Byttnerioideae</taxon>
        <taxon>Theobroma</taxon>
    </lineage>
</organism>
<reference evidence="2 3" key="1">
    <citation type="journal article" date="2013" name="Genome Biol.">
        <title>The genome sequence of the most widely cultivated cacao type and its use to identify candidate genes regulating pod color.</title>
        <authorList>
            <person name="Motamayor J.C."/>
            <person name="Mockaitis K."/>
            <person name="Schmutz J."/>
            <person name="Haiminen N."/>
            <person name="Iii D.L."/>
            <person name="Cornejo O."/>
            <person name="Findley S.D."/>
            <person name="Zheng P."/>
            <person name="Utro F."/>
            <person name="Royaert S."/>
            <person name="Saski C."/>
            <person name="Jenkins J."/>
            <person name="Podicheti R."/>
            <person name="Zhao M."/>
            <person name="Scheffler B.E."/>
            <person name="Stack J.C."/>
            <person name="Feltus F.A."/>
            <person name="Mustiga G.M."/>
            <person name="Amores F."/>
            <person name="Phillips W."/>
            <person name="Marelli J.P."/>
            <person name="May G.D."/>
            <person name="Shapiro H."/>
            <person name="Ma J."/>
            <person name="Bustamante C.D."/>
            <person name="Schnell R.J."/>
            <person name="Main D."/>
            <person name="Gilbert D."/>
            <person name="Parida L."/>
            <person name="Kuhn D.N."/>
        </authorList>
    </citation>
    <scope>NUCLEOTIDE SEQUENCE [LARGE SCALE GENOMIC DNA]</scope>
    <source>
        <strain evidence="3">cv. Matina 1-6</strain>
    </source>
</reference>
<keyword evidence="1" id="KW-1133">Transmembrane helix</keyword>
<dbReference type="Gramene" id="EOY19803">
    <property type="protein sequence ID" value="EOY19803"/>
    <property type="gene ID" value="TCM_045146"/>
</dbReference>
<keyword evidence="3" id="KW-1185">Reference proteome</keyword>
<keyword evidence="1" id="KW-0472">Membrane</keyword>
<dbReference type="HOGENOM" id="CLU_2709804_0_0_1"/>
<dbReference type="AlphaFoldDB" id="A0A061FSD2"/>
<name>A0A061FSD2_THECC</name>